<evidence type="ECO:0000313" key="6">
    <source>
        <dbReference type="EMBL" id="MWK60064.1"/>
    </source>
</evidence>
<dbReference type="GO" id="GO:0000160">
    <property type="term" value="P:phosphorelay signal transduction system"/>
    <property type="evidence" value="ECO:0007669"/>
    <property type="project" value="InterPro"/>
</dbReference>
<dbReference type="Pfam" id="PF00072">
    <property type="entry name" value="Response_reg"/>
    <property type="match status" value="1"/>
</dbReference>
<reference evidence="6 7" key="2">
    <citation type="submission" date="2019-12" db="EMBL/GenBank/DDBJ databases">
        <title>Draft genome sequence of Pseudomonas otitidis recovered from a chicken carcass.</title>
        <authorList>
            <person name="Vieira T.R."/>
            <person name="Oliviera E.F.C."/>
            <person name="Silva N.M.V."/>
            <person name="Sambrano G.E."/>
            <person name="Cibulski S.P."/>
            <person name="Cardoso M.R.I."/>
        </authorList>
    </citation>
    <scope>NUCLEOTIDE SEQUENCE [LARGE SCALE GENOMIC DNA]</scope>
    <source>
        <strain evidence="6 7">25_K</strain>
    </source>
</reference>
<dbReference type="CDD" id="cd17569">
    <property type="entry name" value="REC_HupR-like"/>
    <property type="match status" value="1"/>
</dbReference>
<evidence type="ECO:0000313" key="7">
    <source>
        <dbReference type="Proteomes" id="UP000461288"/>
    </source>
</evidence>
<dbReference type="PANTHER" id="PTHR44591">
    <property type="entry name" value="STRESS RESPONSE REGULATOR PROTEIN 1"/>
    <property type="match status" value="1"/>
</dbReference>
<proteinExistence type="predicted"/>
<dbReference type="Proteomes" id="UP000461288">
    <property type="component" value="Unassembled WGS sequence"/>
</dbReference>
<dbReference type="STRING" id="319939.SAMN05216263_116110"/>
<dbReference type="EMBL" id="AP022642">
    <property type="protein sequence ID" value="BCA29130.1"/>
    <property type="molecule type" value="Genomic_DNA"/>
</dbReference>
<feature type="modified residue" description="4-aspartylphosphate" evidence="2">
    <location>
        <position position="52"/>
    </location>
</feature>
<dbReference type="RefSeq" id="WP_044399431.1">
    <property type="nucleotide sequence ID" value="NZ_AP022213.1"/>
</dbReference>
<reference evidence="4 9" key="1">
    <citation type="submission" date="2019-12" db="EMBL/GenBank/DDBJ databases">
        <title>complete genome sequences of Pseudomonas otitidis str. WP8-S17-CRE-03 isolated from wastewater treatment plant effluent.</title>
        <authorList>
            <person name="Sekizuka T."/>
            <person name="Itokawa K."/>
            <person name="Yatsu K."/>
            <person name="Inamine Y."/>
            <person name="Kuroda M."/>
        </authorList>
    </citation>
    <scope>NUCLEOTIDE SEQUENCE [LARGE SCALE GENOMIC DNA]</scope>
    <source>
        <strain evidence="4 9">WP8-S17-CRE-03</strain>
    </source>
</reference>
<name>A0A1I0UM38_9GAMM</name>
<dbReference type="Proteomes" id="UP000515591">
    <property type="component" value="Chromosome"/>
</dbReference>
<dbReference type="SMART" id="SM00448">
    <property type="entry name" value="REC"/>
    <property type="match status" value="1"/>
</dbReference>
<dbReference type="EMBL" id="WTFN01000147">
    <property type="protein sequence ID" value="MWK60064.1"/>
    <property type="molecule type" value="Genomic_DNA"/>
</dbReference>
<dbReference type="InterPro" id="IPR050595">
    <property type="entry name" value="Bact_response_regulator"/>
</dbReference>
<dbReference type="AlphaFoldDB" id="A0A1I0UM38"/>
<dbReference type="Gene3D" id="3.40.50.2300">
    <property type="match status" value="1"/>
</dbReference>
<accession>A0A1I0UM38</accession>
<gene>
    <name evidence="6" type="ORF">GO594_29135</name>
    <name evidence="5" type="ORF">PtoMrB4_31070</name>
    <name evidence="4" type="ORF">WP8S17C03_30850</name>
</gene>
<evidence type="ECO:0000256" key="2">
    <source>
        <dbReference type="PROSITE-ProRule" id="PRU00169"/>
    </source>
</evidence>
<dbReference type="PANTHER" id="PTHR44591:SF19">
    <property type="entry name" value="TWO-COMPONENT RESPONSE REGULATOR-RELATED"/>
    <property type="match status" value="1"/>
</dbReference>
<reference evidence="5 8" key="3">
    <citation type="journal article" date="2020" name="Microbiol. Resour. Announc.">
        <title>Complete genome sequence of Pseudomonas otitidis strain MrB4, isolated from Lake Biwa in Japan.</title>
        <authorList>
            <person name="Miyazaki K."/>
            <person name="Hase E."/>
            <person name="Maruya T."/>
        </authorList>
    </citation>
    <scope>NUCLEOTIDE SEQUENCE [LARGE SCALE GENOMIC DNA]</scope>
    <source>
        <strain evidence="5 8">MrB4</strain>
    </source>
</reference>
<dbReference type="PROSITE" id="PS50110">
    <property type="entry name" value="RESPONSE_REGULATORY"/>
    <property type="match status" value="1"/>
</dbReference>
<feature type="domain" description="Response regulatory" evidence="3">
    <location>
        <begin position="3"/>
        <end position="118"/>
    </location>
</feature>
<dbReference type="GeneID" id="57398321"/>
<dbReference type="InterPro" id="IPR001789">
    <property type="entry name" value="Sig_transdc_resp-reg_receiver"/>
</dbReference>
<organism evidence="6 7">
    <name type="scientific">Metapseudomonas otitidis</name>
    <dbReference type="NCBI Taxonomy" id="319939"/>
    <lineage>
        <taxon>Bacteria</taxon>
        <taxon>Pseudomonadati</taxon>
        <taxon>Pseudomonadota</taxon>
        <taxon>Gammaproteobacteria</taxon>
        <taxon>Pseudomonadales</taxon>
        <taxon>Pseudomonadaceae</taxon>
        <taxon>Metapseudomonas</taxon>
    </lineage>
</organism>
<evidence type="ECO:0000313" key="8">
    <source>
        <dbReference type="Proteomes" id="UP000501237"/>
    </source>
</evidence>
<dbReference type="SUPFAM" id="SSF52172">
    <property type="entry name" value="CheY-like"/>
    <property type="match status" value="1"/>
</dbReference>
<dbReference type="KEGG" id="poj:PtoMrB4_31070"/>
<sequence length="180" mass="20749">MSRLLLLDDEPAVVNAICRELRGEGWQLDAFTDPQVALEALSQNTYELILSDLRMPELDGIAFLQFAKQLQPDALRLLLSGDSDRETLVRAINRAEVYRFISKPWDAYELRSTLHTCLELQHSQVERKALLERVRQQQHAIDAHEAHLRKMRQEHPEIFAVARSEDGAILLEDESEPEPR</sequence>
<evidence type="ECO:0000313" key="9">
    <source>
        <dbReference type="Proteomes" id="UP000515591"/>
    </source>
</evidence>
<dbReference type="Proteomes" id="UP000501237">
    <property type="component" value="Chromosome"/>
</dbReference>
<dbReference type="InterPro" id="IPR011006">
    <property type="entry name" value="CheY-like_superfamily"/>
</dbReference>
<evidence type="ECO:0000259" key="3">
    <source>
        <dbReference type="PROSITE" id="PS50110"/>
    </source>
</evidence>
<evidence type="ECO:0000313" key="4">
    <source>
        <dbReference type="EMBL" id="BBT17036.1"/>
    </source>
</evidence>
<keyword evidence="1 2" id="KW-0597">Phosphoprotein</keyword>
<dbReference type="EMBL" id="AP022213">
    <property type="protein sequence ID" value="BBT17036.1"/>
    <property type="molecule type" value="Genomic_DNA"/>
</dbReference>
<evidence type="ECO:0000256" key="1">
    <source>
        <dbReference type="ARBA" id="ARBA00022553"/>
    </source>
</evidence>
<evidence type="ECO:0000313" key="5">
    <source>
        <dbReference type="EMBL" id="BCA29130.1"/>
    </source>
</evidence>
<protein>
    <submittedName>
        <fullName evidence="6">Response regulator</fullName>
    </submittedName>
</protein>